<dbReference type="Proteomes" id="UP000031572">
    <property type="component" value="Unassembled WGS sequence"/>
</dbReference>
<dbReference type="OrthoDB" id="8780909at2"/>
<gene>
    <name evidence="1" type="ORF">TSA66_21520</name>
</gene>
<reference evidence="1 2" key="1">
    <citation type="submission" date="2014-12" db="EMBL/GenBank/DDBJ databases">
        <title>Denitrispirillum autotrophicum gen. nov., sp. nov., Denitrifying, Facultatively Autotrophic Bacteria Isolated from Rice Paddy Soil.</title>
        <authorList>
            <person name="Ishii S."/>
            <person name="Ashida N."/>
            <person name="Ohno H."/>
            <person name="Otsuka S."/>
            <person name="Yokota A."/>
            <person name="Senoo K."/>
        </authorList>
    </citation>
    <scope>NUCLEOTIDE SEQUENCE [LARGE SCALE GENOMIC DNA]</scope>
    <source>
        <strain evidence="1 2">TSA66</strain>
    </source>
</reference>
<keyword evidence="2" id="KW-1185">Reference proteome</keyword>
<proteinExistence type="predicted"/>
<dbReference type="EMBL" id="JWJG01000028">
    <property type="protein sequence ID" value="KIF82818.1"/>
    <property type="molecule type" value="Genomic_DNA"/>
</dbReference>
<dbReference type="RefSeq" id="WP_040041451.1">
    <property type="nucleotide sequence ID" value="NZ_JWJG01000028.1"/>
</dbReference>
<sequence>MLDDQFHEELRALRNLEKAVRAYGVTSKVVSAPQRMEMLAIALKGVVEARKSAIRKSKLSPSRKSTER</sequence>
<comment type="caution">
    <text evidence="1">The sequence shown here is derived from an EMBL/GenBank/DDBJ whole genome shotgun (WGS) entry which is preliminary data.</text>
</comment>
<evidence type="ECO:0000313" key="1">
    <source>
        <dbReference type="EMBL" id="KIF82818.1"/>
    </source>
</evidence>
<protein>
    <submittedName>
        <fullName evidence="1">Uncharacterized protein</fullName>
    </submittedName>
</protein>
<dbReference type="AlphaFoldDB" id="A0A0C1Y7E6"/>
<organism evidence="1 2">
    <name type="scientific">Noviherbaspirillum autotrophicum</name>
    <dbReference type="NCBI Taxonomy" id="709839"/>
    <lineage>
        <taxon>Bacteria</taxon>
        <taxon>Pseudomonadati</taxon>
        <taxon>Pseudomonadota</taxon>
        <taxon>Betaproteobacteria</taxon>
        <taxon>Burkholderiales</taxon>
        <taxon>Oxalobacteraceae</taxon>
        <taxon>Noviherbaspirillum</taxon>
    </lineage>
</organism>
<evidence type="ECO:0000313" key="2">
    <source>
        <dbReference type="Proteomes" id="UP000031572"/>
    </source>
</evidence>
<name>A0A0C1Y7E6_9BURK</name>
<accession>A0A0C1Y7E6</accession>